<evidence type="ECO:0000313" key="3">
    <source>
        <dbReference type="EMBL" id="KAL2071330.1"/>
    </source>
</evidence>
<keyword evidence="1" id="KW-0472">Membrane</keyword>
<dbReference type="Pfam" id="PF20237">
    <property type="entry name" value="DUF6594"/>
    <property type="match status" value="1"/>
</dbReference>
<comment type="caution">
    <text evidence="3">The sequence shown here is derived from an EMBL/GenBank/DDBJ whole genome shotgun (WGS) entry which is preliminary data.</text>
</comment>
<dbReference type="PANTHER" id="PTHR34502">
    <property type="entry name" value="DUF6594 DOMAIN-CONTAINING PROTEIN-RELATED"/>
    <property type="match status" value="1"/>
</dbReference>
<name>A0ABR4CMX8_9HELO</name>
<dbReference type="Proteomes" id="UP001595075">
    <property type="component" value="Unassembled WGS sequence"/>
</dbReference>
<gene>
    <name evidence="3" type="ORF">VTL71DRAFT_12565</name>
</gene>
<feature type="domain" description="DUF6594" evidence="2">
    <location>
        <begin position="117"/>
        <end position="195"/>
    </location>
</feature>
<dbReference type="EMBL" id="JAZHXI010000005">
    <property type="protein sequence ID" value="KAL2071330.1"/>
    <property type="molecule type" value="Genomic_DNA"/>
</dbReference>
<reference evidence="3 4" key="1">
    <citation type="journal article" date="2024" name="Commun. Biol.">
        <title>Comparative genomic analysis of thermophilic fungi reveals convergent evolutionary adaptations and gene losses.</title>
        <authorList>
            <person name="Steindorff A.S."/>
            <person name="Aguilar-Pontes M.V."/>
            <person name="Robinson A.J."/>
            <person name="Andreopoulos B."/>
            <person name="LaButti K."/>
            <person name="Kuo A."/>
            <person name="Mondo S."/>
            <person name="Riley R."/>
            <person name="Otillar R."/>
            <person name="Haridas S."/>
            <person name="Lipzen A."/>
            <person name="Grimwood J."/>
            <person name="Schmutz J."/>
            <person name="Clum A."/>
            <person name="Reid I.D."/>
            <person name="Moisan M.C."/>
            <person name="Butler G."/>
            <person name="Nguyen T.T.M."/>
            <person name="Dewar K."/>
            <person name="Conant G."/>
            <person name="Drula E."/>
            <person name="Henrissat B."/>
            <person name="Hansel C."/>
            <person name="Singer S."/>
            <person name="Hutchinson M.I."/>
            <person name="de Vries R.P."/>
            <person name="Natvig D.O."/>
            <person name="Powell A.J."/>
            <person name="Tsang A."/>
            <person name="Grigoriev I.V."/>
        </authorList>
    </citation>
    <scope>NUCLEOTIDE SEQUENCE [LARGE SCALE GENOMIC DNA]</scope>
    <source>
        <strain evidence="3 4">CBS 494.80</strain>
    </source>
</reference>
<evidence type="ECO:0000256" key="1">
    <source>
        <dbReference type="SAM" id="Phobius"/>
    </source>
</evidence>
<feature type="transmembrane region" description="Helical" evidence="1">
    <location>
        <begin position="157"/>
        <end position="176"/>
    </location>
</feature>
<evidence type="ECO:0000259" key="2">
    <source>
        <dbReference type="Pfam" id="PF20237"/>
    </source>
</evidence>
<feature type="transmembrane region" description="Helical" evidence="1">
    <location>
        <begin position="125"/>
        <end position="151"/>
    </location>
</feature>
<keyword evidence="1" id="KW-0812">Transmembrane</keyword>
<organism evidence="3 4">
    <name type="scientific">Oculimacula yallundae</name>
    <dbReference type="NCBI Taxonomy" id="86028"/>
    <lineage>
        <taxon>Eukaryota</taxon>
        <taxon>Fungi</taxon>
        <taxon>Dikarya</taxon>
        <taxon>Ascomycota</taxon>
        <taxon>Pezizomycotina</taxon>
        <taxon>Leotiomycetes</taxon>
        <taxon>Helotiales</taxon>
        <taxon>Ploettnerulaceae</taxon>
        <taxon>Oculimacula</taxon>
    </lineage>
</organism>
<evidence type="ECO:0000313" key="4">
    <source>
        <dbReference type="Proteomes" id="UP001595075"/>
    </source>
</evidence>
<keyword evidence="1" id="KW-1133">Transmembrane helix</keyword>
<sequence>MAANQIDDLFEEDFVAKLIRAATNFEALGSGKDRNGQNVDRDQAQVGKFELKHKPRRGYKEDYLGIKDYHETDEALTLRQTLLNSKPPAKTTVDAVRDWFSGINNGRPAAGAQLWTDSYLHEPSLAILVAVISSIMAAVLLFGSIASLYFVRKPYSSLGMLGGWTVIFAICVGWLTNSRRDQTFTATAAYCAVLVVFVSGNLGADQVSP</sequence>
<proteinExistence type="predicted"/>
<keyword evidence="4" id="KW-1185">Reference proteome</keyword>
<feature type="transmembrane region" description="Helical" evidence="1">
    <location>
        <begin position="183"/>
        <end position="204"/>
    </location>
</feature>
<protein>
    <recommendedName>
        <fullName evidence="2">DUF6594 domain-containing protein</fullName>
    </recommendedName>
</protein>
<dbReference type="InterPro" id="IPR046529">
    <property type="entry name" value="DUF6594"/>
</dbReference>
<accession>A0ABR4CMX8</accession>
<dbReference type="PANTHER" id="PTHR34502:SF4">
    <property type="entry name" value="DUF6594 DOMAIN-CONTAINING PROTEIN"/>
    <property type="match status" value="1"/>
</dbReference>